<dbReference type="Proteomes" id="UP000272025">
    <property type="component" value="Unassembled WGS sequence"/>
</dbReference>
<accession>A0A3N2PQZ0</accession>
<name>A0A3N2PQZ0_SODAK</name>
<evidence type="ECO:0000256" key="1">
    <source>
        <dbReference type="SAM" id="Phobius"/>
    </source>
</evidence>
<organism evidence="2 3">
    <name type="scientific">Sodiomyces alkalinus (strain CBS 110278 / VKM F-3762 / F11)</name>
    <name type="common">Alkaliphilic filamentous fungus</name>
    <dbReference type="NCBI Taxonomy" id="1314773"/>
    <lineage>
        <taxon>Eukaryota</taxon>
        <taxon>Fungi</taxon>
        <taxon>Dikarya</taxon>
        <taxon>Ascomycota</taxon>
        <taxon>Pezizomycotina</taxon>
        <taxon>Sordariomycetes</taxon>
        <taxon>Hypocreomycetidae</taxon>
        <taxon>Glomerellales</taxon>
        <taxon>Plectosphaerellaceae</taxon>
        <taxon>Sodiomyces</taxon>
    </lineage>
</organism>
<proteinExistence type="predicted"/>
<dbReference type="AlphaFoldDB" id="A0A3N2PQZ0"/>
<dbReference type="GeneID" id="39578466"/>
<keyword evidence="1" id="KW-0812">Transmembrane</keyword>
<evidence type="ECO:0000313" key="2">
    <source>
        <dbReference type="EMBL" id="ROT36929.1"/>
    </source>
</evidence>
<evidence type="ECO:0000313" key="3">
    <source>
        <dbReference type="Proteomes" id="UP000272025"/>
    </source>
</evidence>
<feature type="transmembrane region" description="Helical" evidence="1">
    <location>
        <begin position="84"/>
        <end position="106"/>
    </location>
</feature>
<keyword evidence="3" id="KW-1185">Reference proteome</keyword>
<dbReference type="OrthoDB" id="4156595at2759"/>
<keyword evidence="1" id="KW-0472">Membrane</keyword>
<reference evidence="2 3" key="1">
    <citation type="journal article" date="2018" name="Mol. Ecol.">
        <title>The obligate alkalophilic soda-lake fungus Sodiomyces alkalinus has shifted to a protein diet.</title>
        <authorList>
            <person name="Grum-Grzhimaylo A.A."/>
            <person name="Falkoski D.L."/>
            <person name="van den Heuvel J."/>
            <person name="Valero-Jimenez C.A."/>
            <person name="Min B."/>
            <person name="Choi I.G."/>
            <person name="Lipzen A."/>
            <person name="Daum C.G."/>
            <person name="Aanen D.K."/>
            <person name="Tsang A."/>
            <person name="Henrissat B."/>
            <person name="Bilanenko E.N."/>
            <person name="de Vries R.P."/>
            <person name="van Kan J.A.L."/>
            <person name="Grigoriev I.V."/>
            <person name="Debets A.J.M."/>
        </authorList>
    </citation>
    <scope>NUCLEOTIDE SEQUENCE [LARGE SCALE GENOMIC DNA]</scope>
    <source>
        <strain evidence="2 3">F11</strain>
    </source>
</reference>
<gene>
    <name evidence="2" type="ORF">SODALDRAFT_325492</name>
</gene>
<protein>
    <submittedName>
        <fullName evidence="2">Uncharacterized protein</fullName>
    </submittedName>
</protein>
<dbReference type="EMBL" id="ML119058">
    <property type="protein sequence ID" value="ROT36929.1"/>
    <property type="molecule type" value="Genomic_DNA"/>
</dbReference>
<sequence>MSSSVPATKITTRRGSVDDEAAIDKRSMYKFIITPIIFISFLVSLAWIDFRYTLRRPSGTARGSAGYYHSYQAKLAKLEMADALGIRSYVALVMLAVAVVIGWGGWEAVKAIWYWSASRTTT</sequence>
<dbReference type="RefSeq" id="XP_028464735.1">
    <property type="nucleotide sequence ID" value="XM_028609988.1"/>
</dbReference>
<keyword evidence="1" id="KW-1133">Transmembrane helix</keyword>
<feature type="transmembrane region" description="Helical" evidence="1">
    <location>
        <begin position="28"/>
        <end position="48"/>
    </location>
</feature>